<evidence type="ECO:0000313" key="2">
    <source>
        <dbReference type="Proteomes" id="UP000789920"/>
    </source>
</evidence>
<protein>
    <submittedName>
        <fullName evidence="1">10909_t:CDS:1</fullName>
    </submittedName>
</protein>
<comment type="caution">
    <text evidence="1">The sequence shown here is derived from an EMBL/GenBank/DDBJ whole genome shotgun (WGS) entry which is preliminary data.</text>
</comment>
<organism evidence="1 2">
    <name type="scientific">Racocetra persica</name>
    <dbReference type="NCBI Taxonomy" id="160502"/>
    <lineage>
        <taxon>Eukaryota</taxon>
        <taxon>Fungi</taxon>
        <taxon>Fungi incertae sedis</taxon>
        <taxon>Mucoromycota</taxon>
        <taxon>Glomeromycotina</taxon>
        <taxon>Glomeromycetes</taxon>
        <taxon>Diversisporales</taxon>
        <taxon>Gigasporaceae</taxon>
        <taxon>Racocetra</taxon>
    </lineage>
</organism>
<keyword evidence="2" id="KW-1185">Reference proteome</keyword>
<sequence>MPQEIKCPTSDPAIHNQKRVTGGSRSHKKKGMDELKHKLFNPPSKSNGPSSINHNNVSEISETACPRKVIYDSIDEASQYLAQLYDKAIDAEDRQIELIRKKFYVGASTRRISEISLMKLSEAIVVNLVKRRREKKLLEVNVPSISQIIPAKANDNNLTDLKEEDFCGGE</sequence>
<accession>A0ACA9NZX1</accession>
<gene>
    <name evidence="1" type="ORF">RPERSI_LOCUS9279</name>
</gene>
<reference evidence="1" key="1">
    <citation type="submission" date="2021-06" db="EMBL/GenBank/DDBJ databases">
        <authorList>
            <person name="Kallberg Y."/>
            <person name="Tangrot J."/>
            <person name="Rosling A."/>
        </authorList>
    </citation>
    <scope>NUCLEOTIDE SEQUENCE</scope>
    <source>
        <strain evidence="1">MA461A</strain>
    </source>
</reference>
<feature type="non-terminal residue" evidence="1">
    <location>
        <position position="170"/>
    </location>
</feature>
<dbReference type="EMBL" id="CAJVQC010017417">
    <property type="protein sequence ID" value="CAG8684632.1"/>
    <property type="molecule type" value="Genomic_DNA"/>
</dbReference>
<name>A0ACA9NZX1_9GLOM</name>
<proteinExistence type="predicted"/>
<evidence type="ECO:0000313" key="1">
    <source>
        <dbReference type="EMBL" id="CAG8684632.1"/>
    </source>
</evidence>
<dbReference type="Proteomes" id="UP000789920">
    <property type="component" value="Unassembled WGS sequence"/>
</dbReference>